<dbReference type="PANTHER" id="PTHR13500:SF0">
    <property type="entry name" value="NUCLEOLAR PRE-RIBOSOMAL-ASSOCIATED PROTEIN 1"/>
    <property type="match status" value="1"/>
</dbReference>
<feature type="domain" description="URB1 C-terminal" evidence="3">
    <location>
        <begin position="2833"/>
        <end position="3011"/>
    </location>
</feature>
<evidence type="ECO:0000313" key="5">
    <source>
        <dbReference type="Proteomes" id="UP001211907"/>
    </source>
</evidence>
<dbReference type="Pfam" id="PF16201">
    <property type="entry name" value="NopRA1"/>
    <property type="match status" value="1"/>
</dbReference>
<evidence type="ECO:0000259" key="2">
    <source>
        <dbReference type="Pfam" id="PF11707"/>
    </source>
</evidence>
<feature type="region of interest" description="Disordered" evidence="1">
    <location>
        <begin position="934"/>
        <end position="1001"/>
    </location>
</feature>
<dbReference type="InterPro" id="IPR010393">
    <property type="entry name" value="DUF991_YecM-like"/>
</dbReference>
<proteinExistence type="predicted"/>
<feature type="domain" description="URB1 N-terminal" evidence="2">
    <location>
        <begin position="1221"/>
        <end position="1537"/>
    </location>
</feature>
<protein>
    <submittedName>
        <fullName evidence="4">Nucleolar pre-ribosomal-associated protein 1</fullName>
    </submittedName>
</protein>
<feature type="compositionally biased region" description="Acidic residues" evidence="1">
    <location>
        <begin position="1095"/>
        <end position="1113"/>
    </location>
</feature>
<evidence type="ECO:0000256" key="1">
    <source>
        <dbReference type="SAM" id="MobiDB-lite"/>
    </source>
</evidence>
<dbReference type="InterPro" id="IPR029068">
    <property type="entry name" value="Glyas_Bleomycin-R_OHBP_Dase"/>
</dbReference>
<feature type="region of interest" description="Disordered" evidence="1">
    <location>
        <begin position="318"/>
        <end position="342"/>
    </location>
</feature>
<feature type="compositionally biased region" description="Basic and acidic residues" evidence="1">
    <location>
        <begin position="1134"/>
        <end position="1143"/>
    </location>
</feature>
<dbReference type="InterPro" id="IPR021714">
    <property type="entry name" value="URB1_N"/>
</dbReference>
<dbReference type="PANTHER" id="PTHR13500">
    <property type="entry name" value="NUCLEOLAR PRERIBOSOMAL-ASSOCIATED PROTEIN 1"/>
    <property type="match status" value="1"/>
</dbReference>
<dbReference type="EMBL" id="JADGJH010000084">
    <property type="protein sequence ID" value="KAJ3138821.1"/>
    <property type="molecule type" value="Genomic_DNA"/>
</dbReference>
<feature type="region of interest" description="Disordered" evidence="1">
    <location>
        <begin position="573"/>
        <end position="596"/>
    </location>
</feature>
<feature type="compositionally biased region" description="Basic and acidic residues" evidence="1">
    <location>
        <begin position="937"/>
        <end position="946"/>
    </location>
</feature>
<name>A0AAD5T8L8_9FUNG</name>
<dbReference type="GO" id="GO:0005730">
    <property type="term" value="C:nucleolus"/>
    <property type="evidence" value="ECO:0007669"/>
    <property type="project" value="TreeGrafter"/>
</dbReference>
<gene>
    <name evidence="4" type="primary">URB1</name>
    <name evidence="4" type="ORF">HK100_012150</name>
</gene>
<evidence type="ECO:0000259" key="3">
    <source>
        <dbReference type="Pfam" id="PF16201"/>
    </source>
</evidence>
<dbReference type="Pfam" id="PF11707">
    <property type="entry name" value="Npa1"/>
    <property type="match status" value="1"/>
</dbReference>
<accession>A0AAD5T8L8</accession>
<feature type="compositionally biased region" description="Basic and acidic residues" evidence="1">
    <location>
        <begin position="959"/>
        <end position="985"/>
    </location>
</feature>
<dbReference type="InterPro" id="IPR039844">
    <property type="entry name" value="URB1"/>
</dbReference>
<sequence>MDQVLAKLLLSAPAFARNLIATLSKHHAWSEKMLHLTPLDHLCLRVATVAEYTAFKAAFKAIGAKLLTEADVAGRSISTFKLPTSAAIHVDDPNWVGSPVSEGENNGANVEFKSKSQSFPSGFGPQGTRVVSVIELPSPKPGSPYETGWEHAEFALSSLYVSDDSQYISTNGDGSQESLLDPATMSQTARGIAAKLCLDSFAKDSLNEGTFFNRSSFKKGGFNIDLRWDPPVTSDFSVKFHWLPLEQVIEIENLKCETESQDLIVNKLVNFAQELAQKTFDQMKSGEFSAGMALKAAVQRDPDLPDFVKLEKLERLERSRTASSSKRENELPNTITDDLGAEDTTAITNLASNLSTPKSRRSSKIIVGDGKNSHYINRGSQKWSVKFETCATNNGAANFTGIEERAGAFSFVKTDAAVTTTTALATTTRGELTMAEVSGRRLSERNSTMTAVFSGRAISTSVGRGGVGGTGTKLRAVRRAKRDADIHERALREKELLSIYELLETKRAEYHESIAKVIFEKSEKSKNKRVQCEEKHAQILKSEQEKQRIAKLATIINKAEKKRQEHLKPALHLKRKERKAESETSSKPLFSHENVSKCNNEHGSMRLATTAATSLSETFANHSRAKSAIKSPTFELSAIISSDTSKSSLTKIEKDEQFFLQQEKEEKCATAVATAPAAKARINSAVFLEIPDQAELLDMPKRKSFLKSKRLKSQRVEKPTKSLLVLPVLASLEREITTINLSSVKWQKHHEKHSVMADAALRRKKFTAKYLRNQTSVDAASLENPSTSNKDYHHNDSVINAETISNPDIPAILSSSQQSSSNSINRDAENIYPNMLSAIMSNALPGTENTAKIPAIATTPPTLETAVFVPPSGTMAQPQQLTSSKYTDYGDENHEEIIQLRQSILNKSRRISLNPSRPVTRENRRISTISGGYYIDHLNDNNEDTGRVGGNGDVAITESSKEVEDYDDKNYGQNDDKDCSNDKNDNNGSSGDGGSETDFRNSELSDKVMSNCPIIEFSGVINEPQDVENQCQDDEMKMAKAAEFETETFPARNILPLKLEDLLNDIEMEDAINQNEHFEDHESEIEITNYNSDGSDADDSESSDEGGDDTVDGDEWAAEISTVNKRLAESTSIKNEKTGKQDGAESIEDNDHDIDAESDVQILESAATFAKPLSLSELLNCLSQFNYRLRRIVRFVVDYEISEESDLLRAYLKASPEHEIQRIESTILEVLANVLTAAKLMDLRGVATSLTKEIIRGHMKPLYKAISSKKHSLIQAGMKLLSALVIQTSGCTRELFDTFNFTMKALPSLFRIKKSSDKGHMDDVRGLYIRFLLGFLMYGDLNVKKGILETKDTISGIFRGTLEDHYLTLDFIFSVLKKAVVDDNLLSRSVKQAFFNSYVLELITKLYSRNDSSIPGTTSEFDEKSGKTVADLAHDFLMHLCTRPGFGICYKESGWLQLKKVTSLGGESGNVVVTTKNIRQRNGHLLKWAAYLRPTEVAQEMTILLELLKNCPELVQPYWAQVSHSFEPRLSVKWVANMALAANIIALPVPSMLATSNTKNSIQTMQNVDQQVPQDPNTVLVPPSVNILAENILPTVLTKLAMGRALQQTSITVRHVAAFVLSRALEKLGCVLVEIERVYKHLVCAAANSTDEFDITIAGENGVGAEWIHLAESLVDEIRKRVPEVQIVLGLLVKISDGTSADSGKKNLQIQSSADLNAGVSDQQAEMEEDRTVTPIVLQCASLKLIREYQTHFPDLLAESKFDYGKLIPSDINECAVEIQKSVVEFLLEVPDFKWWTNPANSQHSHLQTLLNNIDEVNLWLDAVSNFSKLSDSGEKSMCTERIISHVNENRSRARKLQKISSRTVENDEEVTDESQSFGNIFPFSPVLICALDGLSSLIKSQQKKSKEDSGKNSDRSMDILMIAMCFSVVGLNTLGSTQASGEFLSTLVNQFSEVSQSSSFEFEANVPASYVSLVGIVAQGGKINFLDLIFDLLSCGDSQFYSSIRQLQEFKQSKDSFHSALTIICRLSPVFGRSILSSNSDFILHALPSDCVIPNLICLSLMPKIDVILLEKIKKRVLMQSTQPSILTKYAQEILFWLGNSKKFLDQNAATNVFNFLITILENIRGSIEWSHLRHFIFKHPFLLDAFLNATHILNSSSLELVTKFLPLDCSNTTMDIYNYYINQVRNKLLSELSAEPNFVISSETVLAFKVVRSFTAEADLTSILESTLAIPASKNQIQIELQNKLIAYILTTPSTNNFRLSRYISRKITKKAFCRLLKLLKHNESVELDQIFESAILSAISPLAQISLGNKALLRVYADSGEFFPTENDLQIFAQVSSLIDVETLNLLIKKPTSSRLNVLRHLVLSNSIIRGWVLKRIDLLKDSVAEAVLSGCLTGLTHTDENGIISWSDIATSFEKTQVGKLTQVADAFIAKMAQRILSTAEIRQISLKNVDNWDKDCTTRIIALNLISPEAANIIEKTFSDFVETNELLHANESLFWVSYYFDAILSSSKITENSSGAQFILCLKVIQNFFQLRKRVEIPFSQVDENAICESNAAKLIDNVKCSFSADTLRNEIVGGSRLFAMRDFWKTSLKYRMNDPGVLGLLAIFADIVYTKQVTWPIELEQLFTMIGSHSQFKSIITPIPVISKNAGSIIRTYTFHPCKLPLIKLVWNLIKNSDVHMIPHIRTLVLVPLSMSYMGSLHEADREVLLLWRLYEKTHGISVASSAILWGQLGASEDDWNSLTIKNVSGATGTVNPIAAAEALSPIDSSLMAQSIQSFSITNDLFGSPATSVTEQGFYDSAFFLPLIANIIAFSENQLDLKKFIESNAFGLAIVALSSDCEDVRKVAYFICDKTLAKIYESESLKEKLQLTLALTMLKNGITDRNDHVFPQIPTIIALFFSHTLSVLSKPDHFMFPLVNTFLLARPTVDFEDIPMFYTLFNSATDNCRREKDYRLYKRRHVLDLMISFFHFPLADINIRKLTFEFLFKAASIPSVLLDLLFDRGLVTFIATLSTTIAIHPQNELAIALPRLISRISESWFDAISLHNTNQKRNAICSNNLLLCVFSLLKAVQDGFAEYIRSITAESTSTSSNFWWFAIFSDALKLVASTLKNCRKLDYKLHGTGNIHELVKLMEFVQTLEKYISNQISIDVPTNASGALLFETIFSPIEHQNLETIFSSIEESLFLVVLNTSVNIMSGIYGKQTKQKLSRILLWACNHVNYTKSENDYAEIMKWLKRFEARELLEIVRPNSDCEFLECFGKVLDMLFSAASFDDCLLQCDAIYVLIKITQQSGIIGQGKTQKKQKVMDNPPITTFSWFLEQVTDFKLDGNTSKHVLETIVTILRFVYSGTGLVVDNEPSIKSVFSERMNYISQNLNNSVWQNIISKLQEIS</sequence>
<keyword evidence="5" id="KW-1185">Reference proteome</keyword>
<feature type="region of interest" description="Disordered" evidence="1">
    <location>
        <begin position="1129"/>
        <end position="1153"/>
    </location>
</feature>
<dbReference type="Pfam" id="PF06185">
    <property type="entry name" value="YecM"/>
    <property type="match status" value="1"/>
</dbReference>
<dbReference type="GO" id="GO:0000466">
    <property type="term" value="P:maturation of 5.8S rRNA from tricistronic rRNA transcript (SSU-rRNA, 5.8S rRNA, LSU-rRNA)"/>
    <property type="evidence" value="ECO:0007669"/>
    <property type="project" value="TreeGrafter"/>
</dbReference>
<feature type="region of interest" description="Disordered" evidence="1">
    <location>
        <begin position="1089"/>
        <end position="1113"/>
    </location>
</feature>
<dbReference type="GO" id="GO:0000463">
    <property type="term" value="P:maturation of LSU-rRNA from tricistronic rRNA transcript (SSU-rRNA, 5.8S rRNA, LSU-rRNA)"/>
    <property type="evidence" value="ECO:0007669"/>
    <property type="project" value="TreeGrafter"/>
</dbReference>
<feature type="compositionally biased region" description="Basic and acidic residues" evidence="1">
    <location>
        <begin position="318"/>
        <end position="330"/>
    </location>
</feature>
<reference evidence="4" key="1">
    <citation type="submission" date="2020-05" db="EMBL/GenBank/DDBJ databases">
        <title>Phylogenomic resolution of chytrid fungi.</title>
        <authorList>
            <person name="Stajich J.E."/>
            <person name="Amses K."/>
            <person name="Simmons R."/>
            <person name="Seto K."/>
            <person name="Myers J."/>
            <person name="Bonds A."/>
            <person name="Quandt C.A."/>
            <person name="Barry K."/>
            <person name="Liu P."/>
            <person name="Grigoriev I."/>
            <person name="Longcore J.E."/>
            <person name="James T.Y."/>
        </authorList>
    </citation>
    <scope>NUCLEOTIDE SEQUENCE</scope>
    <source>
        <strain evidence="4">JEL0513</strain>
    </source>
</reference>
<organism evidence="4 5">
    <name type="scientific">Physocladia obscura</name>
    <dbReference type="NCBI Taxonomy" id="109957"/>
    <lineage>
        <taxon>Eukaryota</taxon>
        <taxon>Fungi</taxon>
        <taxon>Fungi incertae sedis</taxon>
        <taxon>Chytridiomycota</taxon>
        <taxon>Chytridiomycota incertae sedis</taxon>
        <taxon>Chytridiomycetes</taxon>
        <taxon>Chytridiales</taxon>
        <taxon>Chytriomycetaceae</taxon>
        <taxon>Physocladia</taxon>
    </lineage>
</organism>
<dbReference type="Gene3D" id="3.10.180.10">
    <property type="entry name" value="2,3-Dihydroxybiphenyl 1,2-Dioxygenase, domain 1"/>
    <property type="match status" value="1"/>
</dbReference>
<comment type="caution">
    <text evidence="4">The sequence shown here is derived from an EMBL/GenBank/DDBJ whole genome shotgun (WGS) entry which is preliminary data.</text>
</comment>
<dbReference type="InterPro" id="IPR032436">
    <property type="entry name" value="URB1_C"/>
</dbReference>
<dbReference type="Proteomes" id="UP001211907">
    <property type="component" value="Unassembled WGS sequence"/>
</dbReference>
<evidence type="ECO:0000313" key="4">
    <source>
        <dbReference type="EMBL" id="KAJ3138821.1"/>
    </source>
</evidence>